<proteinExistence type="predicted"/>
<dbReference type="Proteomes" id="UP001293254">
    <property type="component" value="Unassembled WGS sequence"/>
</dbReference>
<keyword evidence="2" id="KW-1185">Reference proteome</keyword>
<organism evidence="1 2">
    <name type="scientific">Sesamum alatum</name>
    <dbReference type="NCBI Taxonomy" id="300844"/>
    <lineage>
        <taxon>Eukaryota</taxon>
        <taxon>Viridiplantae</taxon>
        <taxon>Streptophyta</taxon>
        <taxon>Embryophyta</taxon>
        <taxon>Tracheophyta</taxon>
        <taxon>Spermatophyta</taxon>
        <taxon>Magnoliopsida</taxon>
        <taxon>eudicotyledons</taxon>
        <taxon>Gunneridae</taxon>
        <taxon>Pentapetalae</taxon>
        <taxon>asterids</taxon>
        <taxon>lamiids</taxon>
        <taxon>Lamiales</taxon>
        <taxon>Pedaliaceae</taxon>
        <taxon>Sesamum</taxon>
    </lineage>
</organism>
<dbReference type="EMBL" id="JACGWO010000007">
    <property type="protein sequence ID" value="KAK4423101.1"/>
    <property type="molecule type" value="Genomic_DNA"/>
</dbReference>
<sequence>MPFAADPNIARTTPLNLPAQPLCARALSLTAIGQSALSLNTLLRLPWPAECRLARSVVSSAEQALLGHYAGVILPQHQKASTNRVAQAIITPLKSLLSPSHKRDYPDLLQPQFLPSAIPIPSGSVSKHSWCSPV</sequence>
<evidence type="ECO:0000313" key="1">
    <source>
        <dbReference type="EMBL" id="KAK4423101.1"/>
    </source>
</evidence>
<comment type="caution">
    <text evidence="1">The sequence shown here is derived from an EMBL/GenBank/DDBJ whole genome shotgun (WGS) entry which is preliminary data.</text>
</comment>
<evidence type="ECO:0000313" key="2">
    <source>
        <dbReference type="Proteomes" id="UP001293254"/>
    </source>
</evidence>
<gene>
    <name evidence="1" type="ORF">Salat_1892700</name>
</gene>
<accession>A0AAE1Y3I9</accession>
<reference evidence="1" key="2">
    <citation type="journal article" date="2024" name="Plant">
        <title>Genomic evolution and insights into agronomic trait innovations of Sesamum species.</title>
        <authorList>
            <person name="Miao H."/>
            <person name="Wang L."/>
            <person name="Qu L."/>
            <person name="Liu H."/>
            <person name="Sun Y."/>
            <person name="Le M."/>
            <person name="Wang Q."/>
            <person name="Wei S."/>
            <person name="Zheng Y."/>
            <person name="Lin W."/>
            <person name="Duan Y."/>
            <person name="Cao H."/>
            <person name="Xiong S."/>
            <person name="Wang X."/>
            <person name="Wei L."/>
            <person name="Li C."/>
            <person name="Ma Q."/>
            <person name="Ju M."/>
            <person name="Zhao R."/>
            <person name="Li G."/>
            <person name="Mu C."/>
            <person name="Tian Q."/>
            <person name="Mei H."/>
            <person name="Zhang T."/>
            <person name="Gao T."/>
            <person name="Zhang H."/>
        </authorList>
    </citation>
    <scope>NUCLEOTIDE SEQUENCE</scope>
    <source>
        <strain evidence="1">3651</strain>
    </source>
</reference>
<name>A0AAE1Y3I9_9LAMI</name>
<protein>
    <submittedName>
        <fullName evidence="1">Uncharacterized protein</fullName>
    </submittedName>
</protein>
<dbReference type="AlphaFoldDB" id="A0AAE1Y3I9"/>
<reference evidence="1" key="1">
    <citation type="submission" date="2020-06" db="EMBL/GenBank/DDBJ databases">
        <authorList>
            <person name="Li T."/>
            <person name="Hu X."/>
            <person name="Zhang T."/>
            <person name="Song X."/>
            <person name="Zhang H."/>
            <person name="Dai N."/>
            <person name="Sheng W."/>
            <person name="Hou X."/>
            <person name="Wei L."/>
        </authorList>
    </citation>
    <scope>NUCLEOTIDE SEQUENCE</scope>
    <source>
        <strain evidence="1">3651</strain>
        <tissue evidence="1">Leaf</tissue>
    </source>
</reference>